<organism evidence="2 3">
    <name type="scientific">Gulo gulo</name>
    <name type="common">Wolverine</name>
    <name type="synonym">Gluton</name>
    <dbReference type="NCBI Taxonomy" id="48420"/>
    <lineage>
        <taxon>Eukaryota</taxon>
        <taxon>Metazoa</taxon>
        <taxon>Chordata</taxon>
        <taxon>Craniata</taxon>
        <taxon>Vertebrata</taxon>
        <taxon>Euteleostomi</taxon>
        <taxon>Mammalia</taxon>
        <taxon>Eutheria</taxon>
        <taxon>Laurasiatheria</taxon>
        <taxon>Carnivora</taxon>
        <taxon>Caniformia</taxon>
        <taxon>Musteloidea</taxon>
        <taxon>Mustelidae</taxon>
        <taxon>Guloninae</taxon>
        <taxon>Gulo</taxon>
    </lineage>
</organism>
<dbReference type="Gene3D" id="6.10.140.1320">
    <property type="match status" value="1"/>
</dbReference>
<dbReference type="EMBL" id="CYRY02001469">
    <property type="protein sequence ID" value="VCW66123.1"/>
    <property type="molecule type" value="Genomic_DNA"/>
</dbReference>
<evidence type="ECO:0000256" key="1">
    <source>
        <dbReference type="SAM" id="Phobius"/>
    </source>
</evidence>
<accession>A0A9X9LEA8</accession>
<evidence type="ECO:0000313" key="2">
    <source>
        <dbReference type="EMBL" id="VCW66123.1"/>
    </source>
</evidence>
<keyword evidence="1" id="KW-1133">Transmembrane helix</keyword>
<protein>
    <submittedName>
        <fullName evidence="2">Uncharacterized protein</fullName>
    </submittedName>
</protein>
<feature type="transmembrane region" description="Helical" evidence="1">
    <location>
        <begin position="12"/>
        <end position="33"/>
    </location>
</feature>
<keyword evidence="3" id="KW-1185">Reference proteome</keyword>
<evidence type="ECO:0000313" key="3">
    <source>
        <dbReference type="Proteomes" id="UP000269945"/>
    </source>
</evidence>
<sequence length="81" mass="9264">MSVHLIHMHVAAQNFVMGAVTLVMGCSMCKEFWTKPKPWKKRSGLGFVVGACFLVRYLIYIVYMFMLKINHLHGSDNSMVI</sequence>
<reference evidence="2 3" key="1">
    <citation type="submission" date="2018-10" db="EMBL/GenBank/DDBJ databases">
        <authorList>
            <person name="Ekblom R."/>
            <person name="Jareborg N."/>
        </authorList>
    </citation>
    <scope>NUCLEOTIDE SEQUENCE [LARGE SCALE GENOMIC DNA]</scope>
    <source>
        <tissue evidence="2">Muscle</tissue>
    </source>
</reference>
<comment type="caution">
    <text evidence="2">The sequence shown here is derived from an EMBL/GenBank/DDBJ whole genome shotgun (WGS) entry which is preliminary data.</text>
</comment>
<gene>
    <name evidence="2" type="ORF">BN2614_LOCUS1</name>
</gene>
<keyword evidence="1" id="KW-0472">Membrane</keyword>
<dbReference type="Proteomes" id="UP000269945">
    <property type="component" value="Unassembled WGS sequence"/>
</dbReference>
<feature type="transmembrane region" description="Helical" evidence="1">
    <location>
        <begin position="45"/>
        <end position="66"/>
    </location>
</feature>
<name>A0A9X9LEA8_GULGU</name>
<proteinExistence type="predicted"/>
<dbReference type="AlphaFoldDB" id="A0A9X9LEA8"/>
<keyword evidence="1" id="KW-0812">Transmembrane</keyword>